<gene>
    <name evidence="2" type="ORF">A3770_13p70140</name>
</gene>
<feature type="compositionally biased region" description="Basic and acidic residues" evidence="1">
    <location>
        <begin position="56"/>
        <end position="70"/>
    </location>
</feature>
<feature type="compositionally biased region" description="Acidic residues" evidence="1">
    <location>
        <begin position="71"/>
        <end position="92"/>
    </location>
</feature>
<keyword evidence="3" id="KW-1185">Reference proteome</keyword>
<feature type="region of interest" description="Disordered" evidence="1">
    <location>
        <begin position="56"/>
        <end position="93"/>
    </location>
</feature>
<evidence type="ECO:0000256" key="1">
    <source>
        <dbReference type="SAM" id="MobiDB-lite"/>
    </source>
</evidence>
<name>A0A5B8MWE1_9CHLO</name>
<proteinExistence type="predicted"/>
<dbReference type="Proteomes" id="UP000316726">
    <property type="component" value="Chromosome 13"/>
</dbReference>
<feature type="compositionally biased region" description="Acidic residues" evidence="1">
    <location>
        <begin position="128"/>
        <end position="140"/>
    </location>
</feature>
<feature type="compositionally biased region" description="Basic and acidic residues" evidence="1">
    <location>
        <begin position="151"/>
        <end position="168"/>
    </location>
</feature>
<evidence type="ECO:0000313" key="3">
    <source>
        <dbReference type="Proteomes" id="UP000316726"/>
    </source>
</evidence>
<evidence type="ECO:0000313" key="2">
    <source>
        <dbReference type="EMBL" id="QDZ24496.1"/>
    </source>
</evidence>
<dbReference type="AlphaFoldDB" id="A0A5B8MWE1"/>
<reference evidence="2 3" key="1">
    <citation type="submission" date="2018-07" db="EMBL/GenBank/DDBJ databases">
        <title>The complete nuclear genome of the prasinophyte Chloropicon primus (CCMP1205).</title>
        <authorList>
            <person name="Pombert J.-F."/>
            <person name="Otis C."/>
            <person name="Turmel M."/>
            <person name="Lemieux C."/>
        </authorList>
    </citation>
    <scope>NUCLEOTIDE SEQUENCE [LARGE SCALE GENOMIC DNA]</scope>
    <source>
        <strain evidence="2 3">CCMP1205</strain>
    </source>
</reference>
<protein>
    <submittedName>
        <fullName evidence="2">Uncharacterized protein</fullName>
    </submittedName>
</protein>
<sequence length="168" mass="18384">MRHEMEGRKVRAVTKLLYETRDRSGGGGEGFELESRRRTSELLTRVQNFLPKIAKANEEMEVKEDAAREGDGEEGEGQGQEEGEQEEEEAYVEMDVAIAPSELASRIEEAVCTAAANAAGGEEPRGEVEEEEASGAEEEGEGHHLGPGREGLGEEAKGTKRRKLIEEL</sequence>
<dbReference type="EMBL" id="CP031046">
    <property type="protein sequence ID" value="QDZ24496.1"/>
    <property type="molecule type" value="Genomic_DNA"/>
</dbReference>
<organism evidence="2 3">
    <name type="scientific">Chloropicon primus</name>
    <dbReference type="NCBI Taxonomy" id="1764295"/>
    <lineage>
        <taxon>Eukaryota</taxon>
        <taxon>Viridiplantae</taxon>
        <taxon>Chlorophyta</taxon>
        <taxon>Chloropicophyceae</taxon>
        <taxon>Chloropicales</taxon>
        <taxon>Chloropicaceae</taxon>
        <taxon>Chloropicon</taxon>
    </lineage>
</organism>
<feature type="region of interest" description="Disordered" evidence="1">
    <location>
        <begin position="115"/>
        <end position="168"/>
    </location>
</feature>
<accession>A0A5B8MWE1</accession>